<gene>
    <name evidence="2" type="ORF">BT67DRAFT_291291</name>
</gene>
<feature type="compositionally biased region" description="Polar residues" evidence="1">
    <location>
        <begin position="86"/>
        <end position="98"/>
    </location>
</feature>
<feature type="compositionally biased region" description="Pro residues" evidence="1">
    <location>
        <begin position="108"/>
        <end position="123"/>
    </location>
</feature>
<protein>
    <submittedName>
        <fullName evidence="2">Uncharacterized protein</fullName>
    </submittedName>
</protein>
<organism evidence="2 3">
    <name type="scientific">Trichocladium antarcticum</name>
    <dbReference type="NCBI Taxonomy" id="1450529"/>
    <lineage>
        <taxon>Eukaryota</taxon>
        <taxon>Fungi</taxon>
        <taxon>Dikarya</taxon>
        <taxon>Ascomycota</taxon>
        <taxon>Pezizomycotina</taxon>
        <taxon>Sordariomycetes</taxon>
        <taxon>Sordariomycetidae</taxon>
        <taxon>Sordariales</taxon>
        <taxon>Chaetomiaceae</taxon>
        <taxon>Trichocladium</taxon>
    </lineage>
</organism>
<feature type="region of interest" description="Disordered" evidence="1">
    <location>
        <begin position="45"/>
        <end position="69"/>
    </location>
</feature>
<dbReference type="EMBL" id="MU853407">
    <property type="protein sequence ID" value="KAK4135102.1"/>
    <property type="molecule type" value="Genomic_DNA"/>
</dbReference>
<evidence type="ECO:0000256" key="1">
    <source>
        <dbReference type="SAM" id="MobiDB-lite"/>
    </source>
</evidence>
<reference evidence="2" key="1">
    <citation type="journal article" date="2023" name="Mol. Phylogenet. Evol.">
        <title>Genome-scale phylogeny and comparative genomics of the fungal order Sordariales.</title>
        <authorList>
            <person name="Hensen N."/>
            <person name="Bonometti L."/>
            <person name="Westerberg I."/>
            <person name="Brannstrom I.O."/>
            <person name="Guillou S."/>
            <person name="Cros-Aarteil S."/>
            <person name="Calhoun S."/>
            <person name="Haridas S."/>
            <person name="Kuo A."/>
            <person name="Mondo S."/>
            <person name="Pangilinan J."/>
            <person name="Riley R."/>
            <person name="LaButti K."/>
            <person name="Andreopoulos B."/>
            <person name="Lipzen A."/>
            <person name="Chen C."/>
            <person name="Yan M."/>
            <person name="Daum C."/>
            <person name="Ng V."/>
            <person name="Clum A."/>
            <person name="Steindorff A."/>
            <person name="Ohm R.A."/>
            <person name="Martin F."/>
            <person name="Silar P."/>
            <person name="Natvig D.O."/>
            <person name="Lalanne C."/>
            <person name="Gautier V."/>
            <person name="Ament-Velasquez S.L."/>
            <person name="Kruys A."/>
            <person name="Hutchinson M.I."/>
            <person name="Powell A.J."/>
            <person name="Barry K."/>
            <person name="Miller A.N."/>
            <person name="Grigoriev I.V."/>
            <person name="Debuchy R."/>
            <person name="Gladieux P."/>
            <person name="Hiltunen Thoren M."/>
            <person name="Johannesson H."/>
        </authorList>
    </citation>
    <scope>NUCLEOTIDE SEQUENCE</scope>
    <source>
        <strain evidence="2">CBS 123565</strain>
    </source>
</reference>
<feature type="region of interest" description="Disordered" evidence="1">
    <location>
        <begin position="1"/>
        <end position="31"/>
    </location>
</feature>
<evidence type="ECO:0000313" key="2">
    <source>
        <dbReference type="EMBL" id="KAK4135102.1"/>
    </source>
</evidence>
<evidence type="ECO:0000313" key="3">
    <source>
        <dbReference type="Proteomes" id="UP001304895"/>
    </source>
</evidence>
<sequence>MRNSHPRERTTTGTGRHQLPATSGSPLGLSRLSGLVSEGVSVARISLGRSCPTKQATESTGPPFRPTPFHQVTGLVVRLSARQKPPQRNRNIPCTTRSPGAGSERETGPPPPLPIHHPQPTIPGPRHDTHNRLPPTPMHNLLRPHASLFVHASRPHPRLQILPTNLPCGWAGLSDVRQAGRESSPPHPPPNPRAPCRPSFQA</sequence>
<dbReference type="AlphaFoldDB" id="A0AAN6UL87"/>
<feature type="compositionally biased region" description="Pro residues" evidence="1">
    <location>
        <begin position="185"/>
        <end position="195"/>
    </location>
</feature>
<feature type="region of interest" description="Disordered" evidence="1">
    <location>
        <begin position="81"/>
        <end position="140"/>
    </location>
</feature>
<feature type="compositionally biased region" description="Basic and acidic residues" evidence="1">
    <location>
        <begin position="1"/>
        <end position="10"/>
    </location>
</feature>
<name>A0AAN6UL87_9PEZI</name>
<dbReference type="Proteomes" id="UP001304895">
    <property type="component" value="Unassembled WGS sequence"/>
</dbReference>
<accession>A0AAN6UL87</accession>
<reference evidence="2" key="2">
    <citation type="submission" date="2023-05" db="EMBL/GenBank/DDBJ databases">
        <authorList>
            <consortium name="Lawrence Berkeley National Laboratory"/>
            <person name="Steindorff A."/>
            <person name="Hensen N."/>
            <person name="Bonometti L."/>
            <person name="Westerberg I."/>
            <person name="Brannstrom I.O."/>
            <person name="Guillou S."/>
            <person name="Cros-Aarteil S."/>
            <person name="Calhoun S."/>
            <person name="Haridas S."/>
            <person name="Kuo A."/>
            <person name="Mondo S."/>
            <person name="Pangilinan J."/>
            <person name="Riley R."/>
            <person name="Labutti K."/>
            <person name="Andreopoulos B."/>
            <person name="Lipzen A."/>
            <person name="Chen C."/>
            <person name="Yanf M."/>
            <person name="Daum C."/>
            <person name="Ng V."/>
            <person name="Clum A."/>
            <person name="Ohm R."/>
            <person name="Martin F."/>
            <person name="Silar P."/>
            <person name="Natvig D."/>
            <person name="Lalanne C."/>
            <person name="Gautier V."/>
            <person name="Ament-Velasquez S.L."/>
            <person name="Kruys A."/>
            <person name="Hutchinson M.I."/>
            <person name="Powell A.J."/>
            <person name="Barry K."/>
            <person name="Miller A.N."/>
            <person name="Grigoriev I.V."/>
            <person name="Debuchy R."/>
            <person name="Gladieux P."/>
            <person name="Thoren M.H."/>
            <person name="Johannesson H."/>
        </authorList>
    </citation>
    <scope>NUCLEOTIDE SEQUENCE</scope>
    <source>
        <strain evidence="2">CBS 123565</strain>
    </source>
</reference>
<keyword evidence="3" id="KW-1185">Reference proteome</keyword>
<comment type="caution">
    <text evidence="2">The sequence shown here is derived from an EMBL/GenBank/DDBJ whole genome shotgun (WGS) entry which is preliminary data.</text>
</comment>
<proteinExistence type="predicted"/>
<feature type="region of interest" description="Disordered" evidence="1">
    <location>
        <begin position="175"/>
        <end position="202"/>
    </location>
</feature>